<dbReference type="AlphaFoldDB" id="A0AAP0HJM5"/>
<comment type="caution">
    <text evidence="2">The sequence shown here is derived from an EMBL/GenBank/DDBJ whole genome shotgun (WGS) entry which is preliminary data.</text>
</comment>
<keyword evidence="3" id="KW-1185">Reference proteome</keyword>
<name>A0AAP0HJM5_9MAGN</name>
<protein>
    <submittedName>
        <fullName evidence="2">Uncharacterized protein</fullName>
    </submittedName>
</protein>
<proteinExistence type="predicted"/>
<feature type="region of interest" description="Disordered" evidence="1">
    <location>
        <begin position="76"/>
        <end position="97"/>
    </location>
</feature>
<dbReference type="Proteomes" id="UP001417504">
    <property type="component" value="Unassembled WGS sequence"/>
</dbReference>
<dbReference type="EMBL" id="JBBNAE010000010">
    <property type="protein sequence ID" value="KAK9091003.1"/>
    <property type="molecule type" value="Genomic_DNA"/>
</dbReference>
<sequence>MSKLLSPSHLNSFHHRRANLLSSFLPKPSIPHLPIPIPTPPPPLRPLVHSHHSISPRAHRFPNSSRNLSVRALESETELGKSVDENGSVRGNGDGDYADGEFVFEERSGWKSIVVKLRMLFALPWERVRKGSVLSMKLRGKGTPTPAIRVNAEPVTSQQLTVDDIPTPNIGFNT</sequence>
<evidence type="ECO:0000313" key="3">
    <source>
        <dbReference type="Proteomes" id="UP001417504"/>
    </source>
</evidence>
<evidence type="ECO:0000313" key="2">
    <source>
        <dbReference type="EMBL" id="KAK9091003.1"/>
    </source>
</evidence>
<organism evidence="2 3">
    <name type="scientific">Stephania japonica</name>
    <dbReference type="NCBI Taxonomy" id="461633"/>
    <lineage>
        <taxon>Eukaryota</taxon>
        <taxon>Viridiplantae</taxon>
        <taxon>Streptophyta</taxon>
        <taxon>Embryophyta</taxon>
        <taxon>Tracheophyta</taxon>
        <taxon>Spermatophyta</taxon>
        <taxon>Magnoliopsida</taxon>
        <taxon>Ranunculales</taxon>
        <taxon>Menispermaceae</taxon>
        <taxon>Menispermoideae</taxon>
        <taxon>Cissampelideae</taxon>
        <taxon>Stephania</taxon>
    </lineage>
</organism>
<evidence type="ECO:0000256" key="1">
    <source>
        <dbReference type="SAM" id="MobiDB-lite"/>
    </source>
</evidence>
<accession>A0AAP0HJM5</accession>
<reference evidence="2 3" key="1">
    <citation type="submission" date="2024-01" db="EMBL/GenBank/DDBJ databases">
        <title>Genome assemblies of Stephania.</title>
        <authorList>
            <person name="Yang L."/>
        </authorList>
    </citation>
    <scope>NUCLEOTIDE SEQUENCE [LARGE SCALE GENOMIC DNA]</scope>
    <source>
        <strain evidence="2">QJT</strain>
        <tissue evidence="2">Leaf</tissue>
    </source>
</reference>
<gene>
    <name evidence="2" type="ORF">Sjap_024180</name>
</gene>